<keyword evidence="2" id="KW-1185">Reference proteome</keyword>
<dbReference type="EMBL" id="JAOYFB010000005">
    <property type="protein sequence ID" value="KAK4015988.1"/>
    <property type="molecule type" value="Genomic_DNA"/>
</dbReference>
<dbReference type="Proteomes" id="UP001234178">
    <property type="component" value="Unassembled WGS sequence"/>
</dbReference>
<sequence length="83" mass="9464">MLACSDNICNTFSALHLNFLSTLVTPNCERENICRRPLPLLLWVDSFTQGEFIKGEKIGTTTRERREGGSRELTLDLDYITVE</sequence>
<proteinExistence type="predicted"/>
<comment type="caution">
    <text evidence="1">The sequence shown here is derived from an EMBL/GenBank/DDBJ whole genome shotgun (WGS) entry which is preliminary data.</text>
</comment>
<protein>
    <submittedName>
        <fullName evidence="1">Uncharacterized protein</fullName>
    </submittedName>
</protein>
<name>A0ABQ9ZST6_9CRUS</name>
<gene>
    <name evidence="1" type="ORF">OUZ56_030952</name>
</gene>
<evidence type="ECO:0000313" key="1">
    <source>
        <dbReference type="EMBL" id="KAK4015988.1"/>
    </source>
</evidence>
<accession>A0ABQ9ZST6</accession>
<reference evidence="1 2" key="1">
    <citation type="journal article" date="2023" name="Nucleic Acids Res.">
        <title>The hologenome of Daphnia magna reveals possible DNA methylation and microbiome-mediated evolution of the host genome.</title>
        <authorList>
            <person name="Chaturvedi A."/>
            <person name="Li X."/>
            <person name="Dhandapani V."/>
            <person name="Marshall H."/>
            <person name="Kissane S."/>
            <person name="Cuenca-Cambronero M."/>
            <person name="Asole G."/>
            <person name="Calvet F."/>
            <person name="Ruiz-Romero M."/>
            <person name="Marangio P."/>
            <person name="Guigo R."/>
            <person name="Rago D."/>
            <person name="Mirbahai L."/>
            <person name="Eastwood N."/>
            <person name="Colbourne J.K."/>
            <person name="Zhou J."/>
            <person name="Mallon E."/>
            <person name="Orsini L."/>
        </authorList>
    </citation>
    <scope>NUCLEOTIDE SEQUENCE [LARGE SCALE GENOMIC DNA]</scope>
    <source>
        <strain evidence="1">LRV0_1</strain>
    </source>
</reference>
<organism evidence="1 2">
    <name type="scientific">Daphnia magna</name>
    <dbReference type="NCBI Taxonomy" id="35525"/>
    <lineage>
        <taxon>Eukaryota</taxon>
        <taxon>Metazoa</taxon>
        <taxon>Ecdysozoa</taxon>
        <taxon>Arthropoda</taxon>
        <taxon>Crustacea</taxon>
        <taxon>Branchiopoda</taxon>
        <taxon>Diplostraca</taxon>
        <taxon>Cladocera</taxon>
        <taxon>Anomopoda</taxon>
        <taxon>Daphniidae</taxon>
        <taxon>Daphnia</taxon>
    </lineage>
</organism>
<evidence type="ECO:0000313" key="2">
    <source>
        <dbReference type="Proteomes" id="UP001234178"/>
    </source>
</evidence>